<dbReference type="GO" id="GO:0009898">
    <property type="term" value="C:cytoplasmic side of plasma membrane"/>
    <property type="evidence" value="ECO:0007669"/>
    <property type="project" value="TreeGrafter"/>
</dbReference>
<dbReference type="GO" id="GO:0005524">
    <property type="term" value="F:ATP binding"/>
    <property type="evidence" value="ECO:0007669"/>
    <property type="project" value="UniProtKB-KW"/>
</dbReference>
<gene>
    <name evidence="4" type="ordered locus">RSal33209_1624</name>
</gene>
<name>A9WMN2_RENSM</name>
<keyword evidence="1" id="KW-0547">Nucleotide-binding</keyword>
<reference evidence="5" key="1">
    <citation type="journal article" date="2008" name="J. Bacteriol.">
        <title>Genome sequence of the fish pathogen Renibacterium salmoninarum suggests reductive evolution away from an environmental Arthrobacter ancestor.</title>
        <authorList>
            <person name="Wiens G.D."/>
            <person name="Rockey D.D."/>
            <person name="Wu Z."/>
            <person name="Chang J."/>
            <person name="Levy R."/>
            <person name="Crane S."/>
            <person name="Chen D.S."/>
            <person name="Capri G.R."/>
            <person name="Burnett J.R."/>
            <person name="Sudheesh P.S."/>
            <person name="Schipma M.J."/>
            <person name="Burd H."/>
            <person name="Bhattacharyya A."/>
            <person name="Rhodes L.D."/>
            <person name="Kaul R."/>
            <person name="Strom M.S."/>
        </authorList>
    </citation>
    <scope>NUCLEOTIDE SEQUENCE [LARGE SCALE GENOMIC DNA]</scope>
    <source>
        <strain evidence="5">ATCC 33209 / DSM 20767 / JCM 11484 / NBRC 15589 / NCIMB 2235</strain>
    </source>
</reference>
<organism evidence="4 5">
    <name type="scientific">Renibacterium salmoninarum (strain ATCC 33209 / DSM 20767 / JCM 11484 / NBRC 15589 / NCIMB 2235)</name>
    <dbReference type="NCBI Taxonomy" id="288705"/>
    <lineage>
        <taxon>Bacteria</taxon>
        <taxon>Bacillati</taxon>
        <taxon>Actinomycetota</taxon>
        <taxon>Actinomycetes</taxon>
        <taxon>Micrococcales</taxon>
        <taxon>Micrococcaceae</taxon>
        <taxon>Renibacterium</taxon>
    </lineage>
</organism>
<dbReference type="Gene3D" id="3.40.50.300">
    <property type="entry name" value="P-loop containing nucleotide triphosphate hydrolases"/>
    <property type="match status" value="1"/>
</dbReference>
<dbReference type="GO" id="GO:0016887">
    <property type="term" value="F:ATP hydrolysis activity"/>
    <property type="evidence" value="ECO:0007669"/>
    <property type="project" value="TreeGrafter"/>
</dbReference>
<accession>A9WMN2</accession>
<dbReference type="GO" id="GO:0005829">
    <property type="term" value="C:cytosol"/>
    <property type="evidence" value="ECO:0007669"/>
    <property type="project" value="TreeGrafter"/>
</dbReference>
<dbReference type="HOGENOM" id="CLU_019561_0_1_11"/>
<dbReference type="InterPro" id="IPR002586">
    <property type="entry name" value="CobQ/CobB/MinD/ParA_Nub-bd_dom"/>
</dbReference>
<sequence length="475" mass="50465">MNISVVTVGNSMDALAGDLEALHGPVTVVRRCADLAELIAACQSGLARAAIVAENVAELNVTLVDRLATVGVVIVALTDDAEQVDRLRRLGVLVAAEQSEVSALSAQIVRAVSQAGQTVAADRYHHLGFAAPGQNASMTEPVTGVSTQEQLDAGHRLIAVWGPVGSPGRTTIAVNLAAELACAGKSVLLIDADSYGASIAATIGLLDESAAIAQAYRLADQGKLDQESLRRIAPELMFRGGKFRVLTGLTRADRWPELRSSTLSRVLETARTLCDVVVVDCGLSLEADEELSFDALAPRRNAATLTVVAAADEVLAVGTSDSIGIPRLVRALQDLDAVAPGQQVTVVLNKVRASAAGRHPERALQQAWDRFGPEWPVAHYLPWDPQSIDRALLAGEVLLEAAPESELRRRIQKIVGADAQRNRKYAVPSTIATWTDSGYCHFETARKRPLNCDGGVFPCRTGPKRPLCPAPGQRS</sequence>
<dbReference type="RefSeq" id="WP_012245035.1">
    <property type="nucleotide sequence ID" value="NC_010168.1"/>
</dbReference>
<dbReference type="PANTHER" id="PTHR43384">
    <property type="entry name" value="SEPTUM SITE-DETERMINING PROTEIN MIND HOMOLOG, CHLOROPLASTIC-RELATED"/>
    <property type="match status" value="1"/>
</dbReference>
<feature type="domain" description="CobQ/CobB/MinD/ParA nucleotide binding" evidence="3">
    <location>
        <begin position="158"/>
        <end position="387"/>
    </location>
</feature>
<proteinExistence type="predicted"/>
<evidence type="ECO:0000313" key="5">
    <source>
        <dbReference type="Proteomes" id="UP000002007"/>
    </source>
</evidence>
<dbReference type="InterPro" id="IPR027417">
    <property type="entry name" value="P-loop_NTPase"/>
</dbReference>
<evidence type="ECO:0000256" key="2">
    <source>
        <dbReference type="ARBA" id="ARBA00022840"/>
    </source>
</evidence>
<evidence type="ECO:0000313" key="4">
    <source>
        <dbReference type="EMBL" id="ABY23360.1"/>
    </source>
</evidence>
<dbReference type="EMBL" id="CP000910">
    <property type="protein sequence ID" value="ABY23360.1"/>
    <property type="molecule type" value="Genomic_DNA"/>
</dbReference>
<dbReference type="GO" id="GO:0051782">
    <property type="term" value="P:negative regulation of cell division"/>
    <property type="evidence" value="ECO:0007669"/>
    <property type="project" value="TreeGrafter"/>
</dbReference>
<dbReference type="eggNOG" id="COG0455">
    <property type="taxonomic scope" value="Bacteria"/>
</dbReference>
<evidence type="ECO:0000259" key="3">
    <source>
        <dbReference type="Pfam" id="PF01656"/>
    </source>
</evidence>
<dbReference type="KEGG" id="rsa:RSal33209_1624"/>
<dbReference type="Pfam" id="PF01656">
    <property type="entry name" value="CbiA"/>
    <property type="match status" value="1"/>
</dbReference>
<dbReference type="PANTHER" id="PTHR43384:SF6">
    <property type="entry name" value="SEPTUM SITE-DETERMINING PROTEIN MIND HOMOLOG, CHLOROPLASTIC"/>
    <property type="match status" value="1"/>
</dbReference>
<dbReference type="Proteomes" id="UP000002007">
    <property type="component" value="Chromosome"/>
</dbReference>
<evidence type="ECO:0000256" key="1">
    <source>
        <dbReference type="ARBA" id="ARBA00022741"/>
    </source>
</evidence>
<dbReference type="SUPFAM" id="SSF52540">
    <property type="entry name" value="P-loop containing nucleoside triphosphate hydrolases"/>
    <property type="match status" value="1"/>
</dbReference>
<protein>
    <recommendedName>
        <fullName evidence="3">CobQ/CobB/MinD/ParA nucleotide binding domain-containing protein</fullName>
    </recommendedName>
</protein>
<dbReference type="InterPro" id="IPR050625">
    <property type="entry name" value="ParA/MinD_ATPase"/>
</dbReference>
<dbReference type="STRING" id="288705.RSal33209_1624"/>
<keyword evidence="2" id="KW-0067">ATP-binding</keyword>
<dbReference type="AlphaFoldDB" id="A9WMN2"/>
<keyword evidence="5" id="KW-1185">Reference proteome</keyword>